<dbReference type="EMBL" id="FLQP01000038">
    <property type="protein sequence ID" value="SBS65371.1"/>
    <property type="molecule type" value="Genomic_DNA"/>
</dbReference>
<feature type="domain" description="CobE/GbiG C-terminal" evidence="1">
    <location>
        <begin position="241"/>
        <end position="351"/>
    </location>
</feature>
<dbReference type="Proteomes" id="UP000092876">
    <property type="component" value="Unassembled WGS sequence"/>
</dbReference>
<dbReference type="SUPFAM" id="SSF52833">
    <property type="entry name" value="Thioredoxin-like"/>
    <property type="match status" value="1"/>
</dbReference>
<reference evidence="5" key="1">
    <citation type="submission" date="2016-06" db="EMBL/GenBank/DDBJ databases">
        <authorList>
            <person name="Rodrigo-Torres Lidia"/>
            <person name="Arahal R.David."/>
        </authorList>
    </citation>
    <scope>NUCLEOTIDE SEQUENCE [LARGE SCALE GENOMIC DNA]</scope>
    <source>
        <strain evidence="5">CECT 7223</strain>
    </source>
</reference>
<dbReference type="InterPro" id="IPR002750">
    <property type="entry name" value="CobE/GbiG_C"/>
</dbReference>
<dbReference type="RefSeq" id="WP_065679483.1">
    <property type="nucleotide sequence ID" value="NZ_AP025460.1"/>
</dbReference>
<dbReference type="SUPFAM" id="SSF159664">
    <property type="entry name" value="CobE/GbiG C-terminal domain-like"/>
    <property type="match status" value="1"/>
</dbReference>
<dbReference type="InterPro" id="IPR038029">
    <property type="entry name" value="GbiG_N_sf"/>
</dbReference>
<dbReference type="Pfam" id="PF11761">
    <property type="entry name" value="CbiG_mid"/>
    <property type="match status" value="1"/>
</dbReference>
<dbReference type="Gene3D" id="3.30.420.180">
    <property type="entry name" value="CobE/GbiG C-terminal domain"/>
    <property type="match status" value="1"/>
</dbReference>
<sequence>MKIAIYAITLHGARQAKRLAKTFPFADVFIAPVGQEEYPEADELTLPLSGFLPPQFKQYDHHICFFAAGIVSRMIGPLLEDKRTDPSVICIDDHGQFVIPMLSGHRGGANGIALQVSQALNATPVITTASDAAGSLSVDMLGSPFGWTLDPQCEPAITATSAAVVNEKRILIVQHAGEQNWWQNKRSMPRHIITHPALSDTDLSQISTDDWDGLVLISDEAQPKGYADFKNKTVLWRPKSLVLGIGCDRNTPLHVLKAGIDVFLTEYNLAKASVSAFASIALKADEKGILELSSESQIPFHTYSAEQLDGVEGIENPSEYVKKITGVSSVSEAAALKHGQRDLLLVPKWKFKQDGFNMTLSCTRIEYDEPLAKKKWKNWLDENVKINLHGNEVVDGFQCKPKHVDLNRPMLYHRHHVLLCEGGRCAKEGSKNLAHDLRQVLKALNFSDGEQRIKISRTHCAGTCRNRAAMVIYERLLEHETPVNNGLWVRGIEEFTEQDWKDFFTNLVERKSLKAYLDPKFIAPIENADGTTEL</sequence>
<dbReference type="SUPFAM" id="SSF159672">
    <property type="entry name" value="CbiG N-terminal domain-like"/>
    <property type="match status" value="1"/>
</dbReference>
<evidence type="ECO:0000313" key="4">
    <source>
        <dbReference type="EMBL" id="SBS65371.1"/>
    </source>
</evidence>
<feature type="domain" description="Cobalamin biosynthesis central region" evidence="3">
    <location>
        <begin position="137"/>
        <end position="238"/>
    </location>
</feature>
<dbReference type="Pfam" id="PF11760">
    <property type="entry name" value="CbiG_N"/>
    <property type="match status" value="1"/>
</dbReference>
<dbReference type="CDD" id="cd02980">
    <property type="entry name" value="TRX_Fd_family"/>
    <property type="match status" value="1"/>
</dbReference>
<dbReference type="Pfam" id="PF01890">
    <property type="entry name" value="CbiG_C"/>
    <property type="match status" value="1"/>
</dbReference>
<dbReference type="Gene3D" id="3.40.30.10">
    <property type="entry name" value="Glutaredoxin"/>
    <property type="match status" value="1"/>
</dbReference>
<dbReference type="InterPro" id="IPR021744">
    <property type="entry name" value="CbiG_N"/>
</dbReference>
<evidence type="ECO:0000259" key="2">
    <source>
        <dbReference type="Pfam" id="PF11760"/>
    </source>
</evidence>
<dbReference type="GeneID" id="94234035"/>
<dbReference type="Gene3D" id="3.40.50.11220">
    <property type="match status" value="1"/>
</dbReference>
<name>A0A1C3IVF5_9VIBR</name>
<dbReference type="InterPro" id="IPR052553">
    <property type="entry name" value="CbiG_hydrolase"/>
</dbReference>
<accession>A0A1C3IVF5</accession>
<dbReference type="PANTHER" id="PTHR37477:SF1">
    <property type="entry name" value="COBALT-PRECORRIN-5A HYDROLASE"/>
    <property type="match status" value="1"/>
</dbReference>
<dbReference type="PANTHER" id="PTHR37477">
    <property type="entry name" value="COBALT-PRECORRIN-5A HYDROLASE"/>
    <property type="match status" value="1"/>
</dbReference>
<dbReference type="InterPro" id="IPR021745">
    <property type="entry name" value="CbiG_mid"/>
</dbReference>
<proteinExistence type="predicted"/>
<evidence type="ECO:0000259" key="3">
    <source>
        <dbReference type="Pfam" id="PF11761"/>
    </source>
</evidence>
<dbReference type="InterPro" id="IPR036249">
    <property type="entry name" value="Thioredoxin-like_sf"/>
</dbReference>
<feature type="domain" description="Cobalamin synthesis G N-terminal" evidence="2">
    <location>
        <begin position="55"/>
        <end position="131"/>
    </location>
</feature>
<protein>
    <submittedName>
        <fullName evidence="4">Cobalamin biosynthesis protein CbiG</fullName>
    </submittedName>
</protein>
<gene>
    <name evidence="4" type="ORF">VAT7223_02648</name>
</gene>
<dbReference type="AlphaFoldDB" id="A0A1C3IVF5"/>
<dbReference type="InterPro" id="IPR036518">
    <property type="entry name" value="CobE/GbiG_C_sf"/>
</dbReference>
<dbReference type="GO" id="GO:0009236">
    <property type="term" value="P:cobalamin biosynthetic process"/>
    <property type="evidence" value="ECO:0007669"/>
    <property type="project" value="InterPro"/>
</dbReference>
<evidence type="ECO:0000259" key="1">
    <source>
        <dbReference type="Pfam" id="PF01890"/>
    </source>
</evidence>
<evidence type="ECO:0000313" key="5">
    <source>
        <dbReference type="Proteomes" id="UP000092876"/>
    </source>
</evidence>
<organism evidence="4 5">
    <name type="scientific">Vibrio atlanticus</name>
    <dbReference type="NCBI Taxonomy" id="693153"/>
    <lineage>
        <taxon>Bacteria</taxon>
        <taxon>Pseudomonadati</taxon>
        <taxon>Pseudomonadota</taxon>
        <taxon>Gammaproteobacteria</taxon>
        <taxon>Vibrionales</taxon>
        <taxon>Vibrionaceae</taxon>
        <taxon>Vibrio</taxon>
    </lineage>
</organism>